<comment type="caution">
    <text evidence="4">The sequence shown here is derived from an EMBL/GenBank/DDBJ whole genome shotgun (WGS) entry which is preliminary data.</text>
</comment>
<evidence type="ECO:0000313" key="5">
    <source>
        <dbReference type="Proteomes" id="UP000770717"/>
    </source>
</evidence>
<sequence>MGGPGYSCVLLFLILELKPQPGVSQMANLLKHCKECKNFLKNDDVTPNFYRNLITKANYTICPNSVIKFVLPKGIYCGIRSESWVDEVTNLIDQGRNPGLQPVENQQDFSKGSKDKPPTTTQESTSTARIVPSLRLSTQTWKGGTAKPSETTTEKLRTTPDILEITMGLTTTAPNPDHNNGLLHGNEAPIKEDDQKSKMKQMTIAVISLILIVLVLTAVGVYAWCQRVRFTKCKTHCTEEIVKYQPTPSEEQI</sequence>
<evidence type="ECO:0000256" key="3">
    <source>
        <dbReference type="SAM" id="SignalP"/>
    </source>
</evidence>
<keyword evidence="2" id="KW-1133">Transmembrane helix</keyword>
<dbReference type="EMBL" id="WNTK01003436">
    <property type="protein sequence ID" value="KAG9465131.1"/>
    <property type="molecule type" value="Genomic_DNA"/>
</dbReference>
<dbReference type="PANTHER" id="PTHR14385">
    <property type="entry name" value="CXC CHEMOKINE LIGAND"/>
    <property type="match status" value="1"/>
</dbReference>
<protein>
    <submittedName>
        <fullName evidence="4">Uncharacterized protein</fullName>
    </submittedName>
</protein>
<dbReference type="PANTHER" id="PTHR14385:SF0">
    <property type="entry name" value="C-X-C MOTIF CHEMOKINE 16"/>
    <property type="match status" value="1"/>
</dbReference>
<dbReference type="GO" id="GO:0034341">
    <property type="term" value="P:response to type II interferon"/>
    <property type="evidence" value="ECO:0007669"/>
    <property type="project" value="InterPro"/>
</dbReference>
<organism evidence="4 5">
    <name type="scientific">Eleutherodactylus coqui</name>
    <name type="common">Puerto Rican coqui</name>
    <dbReference type="NCBI Taxonomy" id="57060"/>
    <lineage>
        <taxon>Eukaryota</taxon>
        <taxon>Metazoa</taxon>
        <taxon>Chordata</taxon>
        <taxon>Craniata</taxon>
        <taxon>Vertebrata</taxon>
        <taxon>Euteleostomi</taxon>
        <taxon>Amphibia</taxon>
        <taxon>Batrachia</taxon>
        <taxon>Anura</taxon>
        <taxon>Neobatrachia</taxon>
        <taxon>Hyloidea</taxon>
        <taxon>Eleutherodactylidae</taxon>
        <taxon>Eleutherodactylinae</taxon>
        <taxon>Eleutherodactylus</taxon>
        <taxon>Eleutherodactylus</taxon>
    </lineage>
</organism>
<gene>
    <name evidence="4" type="ORF">GDO78_018866</name>
</gene>
<dbReference type="AlphaFoldDB" id="A0A8J6ECJ9"/>
<keyword evidence="3" id="KW-0732">Signal</keyword>
<feature type="chain" id="PRO_5035165811" evidence="3">
    <location>
        <begin position="25"/>
        <end position="253"/>
    </location>
</feature>
<proteinExistence type="predicted"/>
<feature type="transmembrane region" description="Helical" evidence="2">
    <location>
        <begin position="204"/>
        <end position="224"/>
    </location>
</feature>
<dbReference type="GO" id="GO:0008009">
    <property type="term" value="F:chemokine activity"/>
    <property type="evidence" value="ECO:0007669"/>
    <property type="project" value="InterPro"/>
</dbReference>
<evidence type="ECO:0000256" key="1">
    <source>
        <dbReference type="SAM" id="MobiDB-lite"/>
    </source>
</evidence>
<feature type="region of interest" description="Disordered" evidence="1">
    <location>
        <begin position="95"/>
        <end position="128"/>
    </location>
</feature>
<dbReference type="GO" id="GO:0034612">
    <property type="term" value="P:response to tumor necrosis factor"/>
    <property type="evidence" value="ECO:0007669"/>
    <property type="project" value="InterPro"/>
</dbReference>
<dbReference type="GO" id="GO:0005041">
    <property type="term" value="F:low-density lipoprotein particle receptor activity"/>
    <property type="evidence" value="ECO:0007669"/>
    <property type="project" value="InterPro"/>
</dbReference>
<dbReference type="GO" id="GO:0006898">
    <property type="term" value="P:receptor-mediated endocytosis"/>
    <property type="evidence" value="ECO:0007669"/>
    <property type="project" value="InterPro"/>
</dbReference>
<name>A0A8J6ECJ9_ELECQ</name>
<reference evidence="4" key="1">
    <citation type="thesis" date="2020" institute="ProQuest LLC" country="789 East Eisenhower Parkway, Ann Arbor, MI, USA">
        <title>Comparative Genomics and Chromosome Evolution.</title>
        <authorList>
            <person name="Mudd A.B."/>
        </authorList>
    </citation>
    <scope>NUCLEOTIDE SEQUENCE</scope>
    <source>
        <strain evidence="4">HN-11 Male</strain>
        <tissue evidence="4">Kidney and liver</tissue>
    </source>
</reference>
<accession>A0A8J6ECJ9</accession>
<dbReference type="OrthoDB" id="10471019at2759"/>
<dbReference type="GO" id="GO:0005044">
    <property type="term" value="F:scavenger receptor activity"/>
    <property type="evidence" value="ECO:0007669"/>
    <property type="project" value="InterPro"/>
</dbReference>
<dbReference type="GO" id="GO:0030307">
    <property type="term" value="P:positive regulation of cell growth"/>
    <property type="evidence" value="ECO:0007669"/>
    <property type="project" value="InterPro"/>
</dbReference>
<keyword evidence="5" id="KW-1185">Reference proteome</keyword>
<dbReference type="GO" id="GO:0005615">
    <property type="term" value="C:extracellular space"/>
    <property type="evidence" value="ECO:0007669"/>
    <property type="project" value="TreeGrafter"/>
</dbReference>
<dbReference type="Proteomes" id="UP000770717">
    <property type="component" value="Unassembled WGS sequence"/>
</dbReference>
<dbReference type="InterPro" id="IPR026296">
    <property type="entry name" value="CXCL16"/>
</dbReference>
<dbReference type="GO" id="GO:0010818">
    <property type="term" value="P:T cell chemotaxis"/>
    <property type="evidence" value="ECO:0007669"/>
    <property type="project" value="TreeGrafter"/>
</dbReference>
<feature type="signal peptide" evidence="3">
    <location>
        <begin position="1"/>
        <end position="24"/>
    </location>
</feature>
<dbReference type="GO" id="GO:0030335">
    <property type="term" value="P:positive regulation of cell migration"/>
    <property type="evidence" value="ECO:0007669"/>
    <property type="project" value="InterPro"/>
</dbReference>
<feature type="compositionally biased region" description="Polar residues" evidence="1">
    <location>
        <begin position="118"/>
        <end position="128"/>
    </location>
</feature>
<keyword evidence="2" id="KW-0472">Membrane</keyword>
<keyword evidence="2" id="KW-0812">Transmembrane</keyword>
<evidence type="ECO:0000313" key="4">
    <source>
        <dbReference type="EMBL" id="KAG9465131.1"/>
    </source>
</evidence>
<evidence type="ECO:0000256" key="2">
    <source>
        <dbReference type="SAM" id="Phobius"/>
    </source>
</evidence>